<evidence type="ECO:0008006" key="3">
    <source>
        <dbReference type="Google" id="ProtNLM"/>
    </source>
</evidence>
<proteinExistence type="predicted"/>
<dbReference type="AlphaFoldDB" id="A0A7K0BXE5"/>
<reference evidence="1 2" key="1">
    <citation type="submission" date="2019-10" db="EMBL/GenBank/DDBJ databases">
        <title>Actinomadura rubteroloni sp. nov. and Actinomadura macrotermitis sp. nov., isolated from the gut of fungus growing-termite Macrotermes natalensis.</title>
        <authorList>
            <person name="Benndorf R."/>
            <person name="Martin K."/>
            <person name="Kuefner M."/>
            <person name="De Beer W."/>
            <person name="Kaster A.-K."/>
            <person name="Vollmers J."/>
            <person name="Poulsen M."/>
            <person name="Beemelmanns C."/>
        </authorList>
    </citation>
    <scope>NUCLEOTIDE SEQUENCE [LARGE SCALE GENOMIC DNA]</scope>
    <source>
        <strain evidence="1 2">RB68</strain>
    </source>
</reference>
<dbReference type="Gene3D" id="3.40.50.410">
    <property type="entry name" value="von Willebrand factor, type A domain"/>
    <property type="match status" value="1"/>
</dbReference>
<evidence type="ECO:0000313" key="1">
    <source>
        <dbReference type="EMBL" id="MQY05857.1"/>
    </source>
</evidence>
<protein>
    <recommendedName>
        <fullName evidence="3">VWA domain-containing protein</fullName>
    </recommendedName>
</protein>
<keyword evidence="2" id="KW-1185">Reference proteome</keyword>
<dbReference type="InterPro" id="IPR036465">
    <property type="entry name" value="vWFA_dom_sf"/>
</dbReference>
<dbReference type="RefSeq" id="WP_153534157.1">
    <property type="nucleotide sequence ID" value="NZ_WEGH01000002.1"/>
</dbReference>
<gene>
    <name evidence="1" type="ORF">ACRB68_39340</name>
</gene>
<comment type="caution">
    <text evidence="1">The sequence shown here is derived from an EMBL/GenBank/DDBJ whole genome shotgun (WGS) entry which is preliminary data.</text>
</comment>
<dbReference type="CDD" id="cd00198">
    <property type="entry name" value="vWFA"/>
    <property type="match status" value="1"/>
</dbReference>
<dbReference type="EMBL" id="WEGH01000002">
    <property type="protein sequence ID" value="MQY05857.1"/>
    <property type="molecule type" value="Genomic_DNA"/>
</dbReference>
<dbReference type="PANTHER" id="PTHR47763">
    <property type="entry name" value="ALPHA-PROTEIN KINASE VWKA"/>
    <property type="match status" value="1"/>
</dbReference>
<dbReference type="InterPro" id="IPR052969">
    <property type="entry name" value="Thr-specific_kinase-like"/>
</dbReference>
<dbReference type="Proteomes" id="UP000487268">
    <property type="component" value="Unassembled WGS sequence"/>
</dbReference>
<dbReference type="SUPFAM" id="SSF53300">
    <property type="entry name" value="vWA-like"/>
    <property type="match status" value="1"/>
</dbReference>
<evidence type="ECO:0000313" key="2">
    <source>
        <dbReference type="Proteomes" id="UP000487268"/>
    </source>
</evidence>
<accession>A0A7K0BXE5</accession>
<sequence>MSGTDQYRGQSPDQYRGSLRYAVDIVMCIDATASMGPVLEEVKRSALNFPARLEADMAQKHKAISRLRLKVIAFRDFADHADDALQESDFFVMPGEADKFEAFVRGLSPVGGGDVPESGLEALALAIRAPWERGLDRRRHVIVMFTDAPAHPLGTPDARAAHTYPAGLPLDGDALLEEWGYARSQQALMENSAKRLVLFAPDATPWKEISEEWNMTILFPSTAGQGLEEFEMGEIINTIGNSI</sequence>
<organism evidence="1 2">
    <name type="scientific">Actinomadura macrotermitis</name>
    <dbReference type="NCBI Taxonomy" id="2585200"/>
    <lineage>
        <taxon>Bacteria</taxon>
        <taxon>Bacillati</taxon>
        <taxon>Actinomycetota</taxon>
        <taxon>Actinomycetes</taxon>
        <taxon>Streptosporangiales</taxon>
        <taxon>Thermomonosporaceae</taxon>
        <taxon>Actinomadura</taxon>
    </lineage>
</organism>
<dbReference type="OrthoDB" id="9805121at2"/>
<name>A0A7K0BXE5_9ACTN</name>